<evidence type="ECO:0000256" key="1">
    <source>
        <dbReference type="SAM" id="Phobius"/>
    </source>
</evidence>
<protein>
    <recommendedName>
        <fullName evidence="4">Flagellar motor protein MotB</fullName>
    </recommendedName>
</protein>
<comment type="caution">
    <text evidence="2">The sequence shown here is derived from an EMBL/GenBank/DDBJ whole genome shotgun (WGS) entry which is preliminary data.</text>
</comment>
<evidence type="ECO:0008006" key="4">
    <source>
        <dbReference type="Google" id="ProtNLM"/>
    </source>
</evidence>
<proteinExistence type="predicted"/>
<keyword evidence="1" id="KW-1133">Transmembrane helix</keyword>
<dbReference type="SUPFAM" id="SSF103088">
    <property type="entry name" value="OmpA-like"/>
    <property type="match status" value="1"/>
</dbReference>
<keyword evidence="1" id="KW-0812">Transmembrane</keyword>
<dbReference type="OrthoDB" id="9815217at2"/>
<dbReference type="EMBL" id="BJCL01000014">
    <property type="protein sequence ID" value="GCL65155.1"/>
    <property type="molecule type" value="Genomic_DNA"/>
</dbReference>
<evidence type="ECO:0000313" key="3">
    <source>
        <dbReference type="Proteomes" id="UP000301751"/>
    </source>
</evidence>
<dbReference type="Gene3D" id="3.30.1330.60">
    <property type="entry name" value="OmpA-like domain"/>
    <property type="match status" value="1"/>
</dbReference>
<name>A0A480AZK3_9BURK</name>
<feature type="transmembrane region" description="Helical" evidence="1">
    <location>
        <begin position="20"/>
        <end position="46"/>
    </location>
</feature>
<sequence length="249" mass="28385">MLSLQQPARRRSREEGEKPFWISFSDLMSALMVLFLVAMSVALLAVTKKQSEEEREEKDRGEAIARLMGEIRQSAIADGVRVTDRTIDFGPRGQFEREGQNTLSPQQRELVLKFTPQLLAKLRSPDGAKWFKRAVVEGYASRTGTYLFNLNLSLERSERVLCELLREPRPGEGLSLDDRKLIATRFFVGGASFNSLRDTLDASRRIEFKLEFKTRQDLKDEAANPSPPIDDEALVKALDPRERCPIQDR</sequence>
<reference evidence="3" key="1">
    <citation type="submission" date="2019-03" db="EMBL/GenBank/DDBJ databases">
        <title>Aquabacterium pictum sp.nov., the first bacteriochlorophyll a-containing freshwater bacterium in the genus Aquabacterium of the class Betaproteobacteria.</title>
        <authorList>
            <person name="Hirose S."/>
            <person name="Tank M."/>
            <person name="Hara E."/>
            <person name="Tamaki H."/>
            <person name="Takaichi S."/>
            <person name="Haruta S."/>
            <person name="Hanada S."/>
        </authorList>
    </citation>
    <scope>NUCLEOTIDE SEQUENCE [LARGE SCALE GENOMIC DNA]</scope>
    <source>
        <strain evidence="3">W35</strain>
    </source>
</reference>
<evidence type="ECO:0000313" key="2">
    <source>
        <dbReference type="EMBL" id="GCL65155.1"/>
    </source>
</evidence>
<gene>
    <name evidence="2" type="ORF">AQPW35_42360</name>
</gene>
<dbReference type="RefSeq" id="WP_137734873.1">
    <property type="nucleotide sequence ID" value="NZ_BJCL01000014.1"/>
</dbReference>
<organism evidence="2 3">
    <name type="scientific">Pseudaquabacterium pictum</name>
    <dbReference type="NCBI Taxonomy" id="2315236"/>
    <lineage>
        <taxon>Bacteria</taxon>
        <taxon>Pseudomonadati</taxon>
        <taxon>Pseudomonadota</taxon>
        <taxon>Betaproteobacteria</taxon>
        <taxon>Burkholderiales</taxon>
        <taxon>Sphaerotilaceae</taxon>
        <taxon>Pseudaquabacterium</taxon>
    </lineage>
</organism>
<dbReference type="AlphaFoldDB" id="A0A480AZK3"/>
<accession>A0A480AZK3</accession>
<dbReference type="Proteomes" id="UP000301751">
    <property type="component" value="Unassembled WGS sequence"/>
</dbReference>
<dbReference type="InterPro" id="IPR036737">
    <property type="entry name" value="OmpA-like_sf"/>
</dbReference>
<keyword evidence="3" id="KW-1185">Reference proteome</keyword>
<keyword evidence="1" id="KW-0472">Membrane</keyword>